<dbReference type="CDD" id="cd02440">
    <property type="entry name" value="AdoMet_MTases"/>
    <property type="match status" value="1"/>
</dbReference>
<dbReference type="Gene3D" id="3.40.50.150">
    <property type="entry name" value="Vaccinia Virus protein VP39"/>
    <property type="match status" value="1"/>
</dbReference>
<accession>A0A7H8RFH5</accession>
<gene>
    <name evidence="1" type="ORF">TRUGW13939_11974</name>
</gene>
<name>A0A7H8RFH5_TALRU</name>
<dbReference type="OrthoDB" id="417697at2759"/>
<dbReference type="SUPFAM" id="SSF53335">
    <property type="entry name" value="S-adenosyl-L-methionine-dependent methyltransferases"/>
    <property type="match status" value="1"/>
</dbReference>
<evidence type="ECO:0000313" key="2">
    <source>
        <dbReference type="Proteomes" id="UP000509510"/>
    </source>
</evidence>
<dbReference type="AlphaFoldDB" id="A0A7H8RFH5"/>
<protein>
    <recommendedName>
        <fullName evidence="3">Methyltransferase domain-containing protein</fullName>
    </recommendedName>
</protein>
<keyword evidence="2" id="KW-1185">Reference proteome</keyword>
<dbReference type="RefSeq" id="XP_035350971.1">
    <property type="nucleotide sequence ID" value="XM_035495078.1"/>
</dbReference>
<organism evidence="1 2">
    <name type="scientific">Talaromyces rugulosus</name>
    <name type="common">Penicillium rugulosum</name>
    <dbReference type="NCBI Taxonomy" id="121627"/>
    <lineage>
        <taxon>Eukaryota</taxon>
        <taxon>Fungi</taxon>
        <taxon>Dikarya</taxon>
        <taxon>Ascomycota</taxon>
        <taxon>Pezizomycotina</taxon>
        <taxon>Eurotiomycetes</taxon>
        <taxon>Eurotiomycetidae</taxon>
        <taxon>Eurotiales</taxon>
        <taxon>Trichocomaceae</taxon>
        <taxon>Talaromyces</taxon>
        <taxon>Talaromyces sect. Islandici</taxon>
    </lineage>
</organism>
<sequence>MQHIHTKEDVYTKHMPRGGAYEPDRLDNQFDFITKCELPILLNFLNSYTVNRAIGFHLYPSIARKLPPNARIADIATGTGIYLTQLAESWPEATLDGYDLSAVQYPEATSLPSNVKLKLLDVKKPVPQELEGTYDLVHNLAKLLKPGGALQWEECNYLAAPQVRSLVGSTYSAIQKIEELLLDAFRVHFVTEWNTLPREMTDSGLVNVQHDVVSSDREPETRAGITKNSMVACFGWARSGKDPVPLSPAEIDELEHQAYNDIESGGYVRYDIHTTVGFQAEA</sequence>
<dbReference type="Proteomes" id="UP000509510">
    <property type="component" value="Chromosome VI"/>
</dbReference>
<dbReference type="KEGG" id="trg:TRUGW13939_11974"/>
<dbReference type="EMBL" id="CP055903">
    <property type="protein sequence ID" value="QKX64798.1"/>
    <property type="molecule type" value="Genomic_DNA"/>
</dbReference>
<dbReference type="InterPro" id="IPR029063">
    <property type="entry name" value="SAM-dependent_MTases_sf"/>
</dbReference>
<evidence type="ECO:0008006" key="3">
    <source>
        <dbReference type="Google" id="ProtNLM"/>
    </source>
</evidence>
<reference evidence="2" key="1">
    <citation type="submission" date="2020-06" db="EMBL/GenBank/DDBJ databases">
        <title>A chromosome-scale genome assembly of Talaromyces rugulosus W13939.</title>
        <authorList>
            <person name="Wang B."/>
            <person name="Guo L."/>
            <person name="Ye K."/>
            <person name="Wang L."/>
        </authorList>
    </citation>
    <scope>NUCLEOTIDE SEQUENCE [LARGE SCALE GENOMIC DNA]</scope>
    <source>
        <strain evidence="2">W13939</strain>
    </source>
</reference>
<evidence type="ECO:0000313" key="1">
    <source>
        <dbReference type="EMBL" id="QKX64798.1"/>
    </source>
</evidence>
<proteinExistence type="predicted"/>
<dbReference type="GeneID" id="55999450"/>